<protein>
    <recommendedName>
        <fullName evidence="5">Leucine-rich repeat-containing N-terminal plant-type domain-containing protein</fullName>
    </recommendedName>
</protein>
<evidence type="ECO:0000256" key="1">
    <source>
        <dbReference type="ARBA" id="ARBA00022614"/>
    </source>
</evidence>
<keyword evidence="3" id="KW-0677">Repeat</keyword>
<dbReference type="PANTHER" id="PTHR48060">
    <property type="entry name" value="DNA DAMAGE-REPAIR/TOLERATION PROTEIN DRT100"/>
    <property type="match status" value="1"/>
</dbReference>
<evidence type="ECO:0000313" key="7">
    <source>
        <dbReference type="Proteomes" id="UP001396334"/>
    </source>
</evidence>
<dbReference type="Pfam" id="PF08263">
    <property type="entry name" value="LRRNT_2"/>
    <property type="match status" value="1"/>
</dbReference>
<sequence length="201" mass="22407">MGNTFLHLALLIIFHFSLPVSSMNLTTILTDQSALLALKDNVIHDPENVLTTNWSVSSPVCNWFGVSCGSKQRRVTAIDLGVVKKYSIQRDSQVLGETSFSQTFQSRLHVPSCKTKPRRNSKARIKLITAFNDPNPDPRNAWIYGTSTAGRKHVADNNCAVSVLQVALECSVEKPYKSPDMKEVVTKLAKIKVKLMKDMME</sequence>
<evidence type="ECO:0000259" key="5">
    <source>
        <dbReference type="Pfam" id="PF08263"/>
    </source>
</evidence>
<evidence type="ECO:0000313" key="6">
    <source>
        <dbReference type="EMBL" id="KAK9025759.1"/>
    </source>
</evidence>
<reference evidence="6 7" key="1">
    <citation type="journal article" date="2024" name="G3 (Bethesda)">
        <title>Genome assembly of Hibiscus sabdariffa L. provides insights into metabolisms of medicinal natural products.</title>
        <authorList>
            <person name="Kim T."/>
        </authorList>
    </citation>
    <scope>NUCLEOTIDE SEQUENCE [LARGE SCALE GENOMIC DNA]</scope>
    <source>
        <strain evidence="6">TK-2024</strain>
        <tissue evidence="6">Old leaves</tissue>
    </source>
</reference>
<dbReference type="InterPro" id="IPR013210">
    <property type="entry name" value="LRR_N_plant-typ"/>
</dbReference>
<feature type="signal peptide" evidence="4">
    <location>
        <begin position="1"/>
        <end position="22"/>
    </location>
</feature>
<dbReference type="PANTHER" id="PTHR48060:SF21">
    <property type="entry name" value="L DOMAIN-LIKE PROTEIN"/>
    <property type="match status" value="1"/>
</dbReference>
<comment type="caution">
    <text evidence="6">The sequence shown here is derived from an EMBL/GenBank/DDBJ whole genome shotgun (WGS) entry which is preliminary data.</text>
</comment>
<keyword evidence="7" id="KW-1185">Reference proteome</keyword>
<organism evidence="6 7">
    <name type="scientific">Hibiscus sabdariffa</name>
    <name type="common">roselle</name>
    <dbReference type="NCBI Taxonomy" id="183260"/>
    <lineage>
        <taxon>Eukaryota</taxon>
        <taxon>Viridiplantae</taxon>
        <taxon>Streptophyta</taxon>
        <taxon>Embryophyta</taxon>
        <taxon>Tracheophyta</taxon>
        <taxon>Spermatophyta</taxon>
        <taxon>Magnoliopsida</taxon>
        <taxon>eudicotyledons</taxon>
        <taxon>Gunneridae</taxon>
        <taxon>Pentapetalae</taxon>
        <taxon>rosids</taxon>
        <taxon>malvids</taxon>
        <taxon>Malvales</taxon>
        <taxon>Malvaceae</taxon>
        <taxon>Malvoideae</taxon>
        <taxon>Hibiscus</taxon>
    </lineage>
</organism>
<evidence type="ECO:0000256" key="4">
    <source>
        <dbReference type="SAM" id="SignalP"/>
    </source>
</evidence>
<feature type="domain" description="Leucine-rich repeat-containing N-terminal plant-type" evidence="5">
    <location>
        <begin position="30"/>
        <end position="68"/>
    </location>
</feature>
<gene>
    <name evidence="6" type="ORF">V6N11_038616</name>
</gene>
<dbReference type="InterPro" id="IPR053211">
    <property type="entry name" value="DNA_repair-toleration"/>
</dbReference>
<feature type="chain" id="PRO_5046106138" description="Leucine-rich repeat-containing N-terminal plant-type domain-containing protein" evidence="4">
    <location>
        <begin position="23"/>
        <end position="201"/>
    </location>
</feature>
<dbReference type="InterPro" id="IPR032675">
    <property type="entry name" value="LRR_dom_sf"/>
</dbReference>
<keyword evidence="2 4" id="KW-0732">Signal</keyword>
<dbReference type="Proteomes" id="UP001396334">
    <property type="component" value="Unassembled WGS sequence"/>
</dbReference>
<proteinExistence type="predicted"/>
<evidence type="ECO:0000256" key="3">
    <source>
        <dbReference type="ARBA" id="ARBA00022737"/>
    </source>
</evidence>
<keyword evidence="1" id="KW-0433">Leucine-rich repeat</keyword>
<dbReference type="EMBL" id="JBBPBN010000013">
    <property type="protein sequence ID" value="KAK9025759.1"/>
    <property type="molecule type" value="Genomic_DNA"/>
</dbReference>
<evidence type="ECO:0000256" key="2">
    <source>
        <dbReference type="ARBA" id="ARBA00022729"/>
    </source>
</evidence>
<dbReference type="Gene3D" id="3.80.10.10">
    <property type="entry name" value="Ribonuclease Inhibitor"/>
    <property type="match status" value="1"/>
</dbReference>
<accession>A0ABR2SLG1</accession>
<name>A0ABR2SLG1_9ROSI</name>